<evidence type="ECO:0000313" key="2">
    <source>
        <dbReference type="Proteomes" id="UP001154329"/>
    </source>
</evidence>
<dbReference type="AlphaFoldDB" id="A0A9P0JBD8"/>
<protein>
    <submittedName>
        <fullName evidence="1">Uncharacterized protein</fullName>
    </submittedName>
</protein>
<reference evidence="1" key="2">
    <citation type="submission" date="2022-10" db="EMBL/GenBank/DDBJ databases">
        <authorList>
            <consortium name="ENA_rothamsted_submissions"/>
            <consortium name="culmorum"/>
            <person name="King R."/>
        </authorList>
    </citation>
    <scope>NUCLEOTIDE SEQUENCE</scope>
</reference>
<keyword evidence="2" id="KW-1185">Reference proteome</keyword>
<dbReference type="Proteomes" id="UP001154329">
    <property type="component" value="Chromosome 3"/>
</dbReference>
<name>A0A9P0JBD8_APHGO</name>
<organism evidence="1 2">
    <name type="scientific">Aphis gossypii</name>
    <name type="common">Cotton aphid</name>
    <dbReference type="NCBI Taxonomy" id="80765"/>
    <lineage>
        <taxon>Eukaryota</taxon>
        <taxon>Metazoa</taxon>
        <taxon>Ecdysozoa</taxon>
        <taxon>Arthropoda</taxon>
        <taxon>Hexapoda</taxon>
        <taxon>Insecta</taxon>
        <taxon>Pterygota</taxon>
        <taxon>Neoptera</taxon>
        <taxon>Paraneoptera</taxon>
        <taxon>Hemiptera</taxon>
        <taxon>Sternorrhyncha</taxon>
        <taxon>Aphidomorpha</taxon>
        <taxon>Aphidoidea</taxon>
        <taxon>Aphididae</taxon>
        <taxon>Aphidini</taxon>
        <taxon>Aphis</taxon>
        <taxon>Aphis</taxon>
    </lineage>
</organism>
<gene>
    <name evidence="1" type="ORF">APHIGO_LOCUS8330</name>
</gene>
<proteinExistence type="predicted"/>
<sequence>MLSVHPYKTTEIWQHCTLFKIINHKIVTDLKNIINDPLNSSVREQKFIKLKNKVETVVNEGGSKLKDILEPNNFSMTQQFLIVLFILSQDIH</sequence>
<accession>A0A9P0JBD8</accession>
<dbReference type="EMBL" id="OU899036">
    <property type="protein sequence ID" value="CAH1731660.1"/>
    <property type="molecule type" value="Genomic_DNA"/>
</dbReference>
<evidence type="ECO:0000313" key="1">
    <source>
        <dbReference type="EMBL" id="CAH1731660.1"/>
    </source>
</evidence>
<reference evidence="1" key="1">
    <citation type="submission" date="2022-02" db="EMBL/GenBank/DDBJ databases">
        <authorList>
            <person name="King R."/>
        </authorList>
    </citation>
    <scope>NUCLEOTIDE SEQUENCE</scope>
</reference>